<dbReference type="AlphaFoldDB" id="A0A319FLI7"/>
<proteinExistence type="predicted"/>
<name>A0A319FLI7_ASPSB</name>
<organism evidence="1 2">
    <name type="scientific">Aspergillus sclerotiicarbonarius (strain CBS 121057 / IBT 28362)</name>
    <dbReference type="NCBI Taxonomy" id="1448318"/>
    <lineage>
        <taxon>Eukaryota</taxon>
        <taxon>Fungi</taxon>
        <taxon>Dikarya</taxon>
        <taxon>Ascomycota</taxon>
        <taxon>Pezizomycotina</taxon>
        <taxon>Eurotiomycetes</taxon>
        <taxon>Eurotiomycetidae</taxon>
        <taxon>Eurotiales</taxon>
        <taxon>Aspergillaceae</taxon>
        <taxon>Aspergillus</taxon>
        <taxon>Aspergillus subgen. Circumdati</taxon>
    </lineage>
</organism>
<dbReference type="STRING" id="1448318.A0A319FLI7"/>
<evidence type="ECO:0000313" key="1">
    <source>
        <dbReference type="EMBL" id="PYI09413.1"/>
    </source>
</evidence>
<dbReference type="EMBL" id="KZ826327">
    <property type="protein sequence ID" value="PYI09413.1"/>
    <property type="molecule type" value="Genomic_DNA"/>
</dbReference>
<protein>
    <submittedName>
        <fullName evidence="1">Uncharacterized protein</fullName>
    </submittedName>
</protein>
<accession>A0A319FLI7</accession>
<reference evidence="1 2" key="1">
    <citation type="submission" date="2018-02" db="EMBL/GenBank/DDBJ databases">
        <title>The genomes of Aspergillus section Nigri reveals drivers in fungal speciation.</title>
        <authorList>
            <consortium name="DOE Joint Genome Institute"/>
            <person name="Vesth T.C."/>
            <person name="Nybo J."/>
            <person name="Theobald S."/>
            <person name="Brandl J."/>
            <person name="Frisvad J.C."/>
            <person name="Nielsen K.F."/>
            <person name="Lyhne E.K."/>
            <person name="Kogle M.E."/>
            <person name="Kuo A."/>
            <person name="Riley R."/>
            <person name="Clum A."/>
            <person name="Nolan M."/>
            <person name="Lipzen A."/>
            <person name="Salamov A."/>
            <person name="Henrissat B."/>
            <person name="Wiebenga A."/>
            <person name="De vries R.P."/>
            <person name="Grigoriev I.V."/>
            <person name="Mortensen U.H."/>
            <person name="Andersen M.R."/>
            <person name="Baker S.E."/>
        </authorList>
    </citation>
    <scope>NUCLEOTIDE SEQUENCE [LARGE SCALE GENOMIC DNA]</scope>
    <source>
        <strain evidence="1 2">CBS 121057</strain>
    </source>
</reference>
<dbReference type="VEuPathDB" id="FungiDB:BO78DRAFT_308293"/>
<gene>
    <name evidence="1" type="ORF">BO78DRAFT_308293</name>
</gene>
<evidence type="ECO:0000313" key="2">
    <source>
        <dbReference type="Proteomes" id="UP000248423"/>
    </source>
</evidence>
<dbReference type="OrthoDB" id="4358152at2759"/>
<dbReference type="Proteomes" id="UP000248423">
    <property type="component" value="Unassembled WGS sequence"/>
</dbReference>
<sequence length="383" mass="44182">MVLEQLEDLTSLHSVYRASPAVFSLLHEDGTARRIIEAILDLSSPDSTQILIRKFARLRYDRAVTGVDNFIDRYIKNTTEYTQLRRDVPVSALCDVLAASSTIRYLAHAGMHEMNDRCMALEMYRMENPEVRYIRGAHRTPALRNVEYFPVPKPPRERYQQEDAGPPSAVEEQVAIRAIWQLFLIWELRSGVINRQWMWPASEVSKLQNLPLDEIWKDSLFNSIIEQTRTMAECSCLFPALSSSVERYRSAKSLACSAQWRLSCNCGPPSASQIKCIGAIDSTPGYEFVLAVLSPWFTSPCRYVEFCSFRRFGFAIWDHTRMEALGLLYPAHGGPPTSQSPRSEADQYVRWESILGVKDLEDIERKRRHYWPGRDYIHLEWPH</sequence>
<keyword evidence="2" id="KW-1185">Reference proteome</keyword>